<sequence>MASQATPRINLAENDMIIVVVVVKINLAENKTDWILDTGISKHLCSNKELFRKFHEASDGERGLHGQLP</sequence>
<dbReference type="AlphaFoldDB" id="A0AAW2U1E3"/>
<reference evidence="1" key="2">
    <citation type="journal article" date="2024" name="Plant">
        <title>Genomic evolution and insights into agronomic trait innovations of Sesamum species.</title>
        <authorList>
            <person name="Miao H."/>
            <person name="Wang L."/>
            <person name="Qu L."/>
            <person name="Liu H."/>
            <person name="Sun Y."/>
            <person name="Le M."/>
            <person name="Wang Q."/>
            <person name="Wei S."/>
            <person name="Zheng Y."/>
            <person name="Lin W."/>
            <person name="Duan Y."/>
            <person name="Cao H."/>
            <person name="Xiong S."/>
            <person name="Wang X."/>
            <person name="Wei L."/>
            <person name="Li C."/>
            <person name="Ma Q."/>
            <person name="Ju M."/>
            <person name="Zhao R."/>
            <person name="Li G."/>
            <person name="Mu C."/>
            <person name="Tian Q."/>
            <person name="Mei H."/>
            <person name="Zhang T."/>
            <person name="Gao T."/>
            <person name="Zhang H."/>
        </authorList>
    </citation>
    <scope>NUCLEOTIDE SEQUENCE</scope>
    <source>
        <strain evidence="1">KEN1</strain>
    </source>
</reference>
<gene>
    <name evidence="1" type="ORF">Slati_3651500</name>
</gene>
<organism evidence="1">
    <name type="scientific">Sesamum latifolium</name>
    <dbReference type="NCBI Taxonomy" id="2727402"/>
    <lineage>
        <taxon>Eukaryota</taxon>
        <taxon>Viridiplantae</taxon>
        <taxon>Streptophyta</taxon>
        <taxon>Embryophyta</taxon>
        <taxon>Tracheophyta</taxon>
        <taxon>Spermatophyta</taxon>
        <taxon>Magnoliopsida</taxon>
        <taxon>eudicotyledons</taxon>
        <taxon>Gunneridae</taxon>
        <taxon>Pentapetalae</taxon>
        <taxon>asterids</taxon>
        <taxon>lamiids</taxon>
        <taxon>Lamiales</taxon>
        <taxon>Pedaliaceae</taxon>
        <taxon>Sesamum</taxon>
    </lineage>
</organism>
<dbReference type="EMBL" id="JACGWN010000013">
    <property type="protein sequence ID" value="KAL0410618.1"/>
    <property type="molecule type" value="Genomic_DNA"/>
</dbReference>
<protein>
    <submittedName>
        <fullName evidence="1">Uncharacterized protein</fullName>
    </submittedName>
</protein>
<evidence type="ECO:0000313" key="1">
    <source>
        <dbReference type="EMBL" id="KAL0410618.1"/>
    </source>
</evidence>
<name>A0AAW2U1E3_9LAMI</name>
<proteinExistence type="predicted"/>
<accession>A0AAW2U1E3</accession>
<comment type="caution">
    <text evidence="1">The sequence shown here is derived from an EMBL/GenBank/DDBJ whole genome shotgun (WGS) entry which is preliminary data.</text>
</comment>
<reference evidence="1" key="1">
    <citation type="submission" date="2020-06" db="EMBL/GenBank/DDBJ databases">
        <authorList>
            <person name="Li T."/>
            <person name="Hu X."/>
            <person name="Zhang T."/>
            <person name="Song X."/>
            <person name="Zhang H."/>
            <person name="Dai N."/>
            <person name="Sheng W."/>
            <person name="Hou X."/>
            <person name="Wei L."/>
        </authorList>
    </citation>
    <scope>NUCLEOTIDE SEQUENCE</scope>
    <source>
        <strain evidence="1">KEN1</strain>
        <tissue evidence="1">Leaf</tissue>
    </source>
</reference>